<comment type="similarity">
    <text evidence="1">Belongs to the peptidase C19 family.</text>
</comment>
<feature type="compositionally biased region" description="Polar residues" evidence="2">
    <location>
        <begin position="454"/>
        <end position="471"/>
    </location>
</feature>
<organism evidence="4 5">
    <name type="scientific">Ceratosolen solmsi marchali</name>
    <dbReference type="NCBI Taxonomy" id="326594"/>
    <lineage>
        <taxon>Eukaryota</taxon>
        <taxon>Metazoa</taxon>
        <taxon>Ecdysozoa</taxon>
        <taxon>Arthropoda</taxon>
        <taxon>Hexapoda</taxon>
        <taxon>Insecta</taxon>
        <taxon>Pterygota</taxon>
        <taxon>Neoptera</taxon>
        <taxon>Endopterygota</taxon>
        <taxon>Hymenoptera</taxon>
        <taxon>Apocrita</taxon>
        <taxon>Proctotrupomorpha</taxon>
        <taxon>Chalcidoidea</taxon>
        <taxon>Agaonidae</taxon>
        <taxon>Agaoninae</taxon>
        <taxon>Ceratosolen</taxon>
    </lineage>
</organism>
<dbReference type="Gene3D" id="3.90.70.10">
    <property type="entry name" value="Cysteine proteinases"/>
    <property type="match status" value="1"/>
</dbReference>
<dbReference type="InterPro" id="IPR038765">
    <property type="entry name" value="Papain-like_cys_pep_sf"/>
</dbReference>
<keyword evidence="4" id="KW-1185">Reference proteome</keyword>
<dbReference type="InterPro" id="IPR001394">
    <property type="entry name" value="Peptidase_C19_UCH"/>
</dbReference>
<dbReference type="InterPro" id="IPR028889">
    <property type="entry name" value="USP"/>
</dbReference>
<reference evidence="5" key="1">
    <citation type="submission" date="2025-08" db="UniProtKB">
        <authorList>
            <consortium name="RefSeq"/>
        </authorList>
    </citation>
    <scope>IDENTIFICATION</scope>
</reference>
<evidence type="ECO:0000313" key="5">
    <source>
        <dbReference type="RefSeq" id="XP_011497878.1"/>
    </source>
</evidence>
<dbReference type="AlphaFoldDB" id="A0AAJ7DVG1"/>
<dbReference type="GO" id="GO:0000082">
    <property type="term" value="P:G1/S transition of mitotic cell cycle"/>
    <property type="evidence" value="ECO:0007669"/>
    <property type="project" value="TreeGrafter"/>
</dbReference>
<dbReference type="GO" id="GO:0005634">
    <property type="term" value="C:nucleus"/>
    <property type="evidence" value="ECO:0007669"/>
    <property type="project" value="TreeGrafter"/>
</dbReference>
<dbReference type="Proteomes" id="UP000695007">
    <property type="component" value="Unplaced"/>
</dbReference>
<dbReference type="RefSeq" id="XP_011497878.1">
    <property type="nucleotide sequence ID" value="XM_011499576.1"/>
</dbReference>
<dbReference type="PANTHER" id="PTHR24006:SF915">
    <property type="entry name" value="UBIQUITIN CARBOXYL-TERMINAL HYDROLASE-RELATED"/>
    <property type="match status" value="1"/>
</dbReference>
<name>A0AAJ7DVG1_9HYME</name>
<dbReference type="GO" id="GO:0016579">
    <property type="term" value="P:protein deubiquitination"/>
    <property type="evidence" value="ECO:0007669"/>
    <property type="project" value="InterPro"/>
</dbReference>
<evidence type="ECO:0000256" key="2">
    <source>
        <dbReference type="SAM" id="MobiDB-lite"/>
    </source>
</evidence>
<sequence>MLSVAQAVHHPETPGSGSKHSVRPWSSERPNMLKRRKTESDCCVVDKKSAKSSIENLTKSLNFNNPEITLTLIHKNNNQNEFKELLHGKIKTSPVIEKKESTVNDNKTQEEIKESDRIPTNIPPVVIYFLENSEEIQLTKLGSNENIKLINQSEINNSEIEESEQCLPESVEKLTDTSKQKNNFLDSNSIELSEVTIEPCPNFNKSKLVESPLPPTLNDSKVRKIVKTQTKLEKAQELLKRKEQSISRSLVSSSINETLETNLKVTFNYEAKSDISETVTESNFDSSNCMKQTSLFDEESEHHVPVSSISDFEPFNFGVSCDHFYANNKDKPYYTTGFPNPPGENRCWTNATLQALFTLPIISKLNTLDMPECSKLITSLINIQTLWHKGNTGSHHFDQIFSIFKEELSTLDKLYSSKAQQDVSEFVMNLLNFIKTEFENLLIKEVHSNEIENIPNNEQDTLPRAQSSTNDSNKRLPLADISAFAGQLRSNNLAAHNGQQDVLNVKANTSPIKLKQDNQIEINSNPIDEYFSLFMMENYVCDNCSKQRQQKVENLILFIDLPSEDHGTTVNLVDLINTTYALEQRHMTCESCKHDVHSMVTKLKKLPKILIVQVKRYEMTKDGIITKKCTLVDIPKLLKLNSLVINNDEEFNHFPEYEPICIISHIGDNIDSGHYISFVKHEGNWFYYDDMNVKLLSDDEVFKCIQSNAYVIFYQDTRLNENLNITIDQKSKKESITC</sequence>
<proteinExistence type="inferred from homology"/>
<gene>
    <name evidence="5" type="primary">LOC105362202</name>
</gene>
<accession>A0AAJ7DVG1</accession>
<dbReference type="PROSITE" id="PS50235">
    <property type="entry name" value="USP_3"/>
    <property type="match status" value="1"/>
</dbReference>
<dbReference type="GO" id="GO:0004843">
    <property type="term" value="F:cysteine-type deubiquitinase activity"/>
    <property type="evidence" value="ECO:0007669"/>
    <property type="project" value="InterPro"/>
</dbReference>
<dbReference type="GeneID" id="105362202"/>
<feature type="region of interest" description="Disordered" evidence="2">
    <location>
        <begin position="454"/>
        <end position="474"/>
    </location>
</feature>
<dbReference type="Pfam" id="PF00443">
    <property type="entry name" value="UCH"/>
    <property type="match status" value="1"/>
</dbReference>
<dbReference type="InterPro" id="IPR050164">
    <property type="entry name" value="Peptidase_C19"/>
</dbReference>
<feature type="domain" description="USP" evidence="3">
    <location>
        <begin position="336"/>
        <end position="717"/>
    </location>
</feature>
<protein>
    <submittedName>
        <fullName evidence="5">Uncharacterized protein MAL13P1.304-like</fullName>
    </submittedName>
</protein>
<dbReference type="PANTHER" id="PTHR24006">
    <property type="entry name" value="UBIQUITIN CARBOXYL-TERMINAL HYDROLASE"/>
    <property type="match status" value="1"/>
</dbReference>
<dbReference type="SUPFAM" id="SSF54001">
    <property type="entry name" value="Cysteine proteinases"/>
    <property type="match status" value="1"/>
</dbReference>
<evidence type="ECO:0000256" key="1">
    <source>
        <dbReference type="ARBA" id="ARBA00009085"/>
    </source>
</evidence>
<dbReference type="CDD" id="cd02257">
    <property type="entry name" value="Peptidase_C19"/>
    <property type="match status" value="1"/>
</dbReference>
<feature type="region of interest" description="Disordered" evidence="2">
    <location>
        <begin position="1"/>
        <end position="39"/>
    </location>
</feature>
<evidence type="ECO:0000259" key="3">
    <source>
        <dbReference type="PROSITE" id="PS50235"/>
    </source>
</evidence>
<dbReference type="GO" id="GO:0005829">
    <property type="term" value="C:cytosol"/>
    <property type="evidence" value="ECO:0007669"/>
    <property type="project" value="TreeGrafter"/>
</dbReference>
<dbReference type="KEGG" id="csol:105362202"/>
<evidence type="ECO:0000313" key="4">
    <source>
        <dbReference type="Proteomes" id="UP000695007"/>
    </source>
</evidence>